<proteinExistence type="predicted"/>
<dbReference type="SUPFAM" id="SSF56801">
    <property type="entry name" value="Acetyl-CoA synthetase-like"/>
    <property type="match status" value="1"/>
</dbReference>
<dbReference type="InterPro" id="IPR000873">
    <property type="entry name" value="AMP-dep_synth/lig_dom"/>
</dbReference>
<organism evidence="2 3">
    <name type="scientific">Diaporthe australafricana</name>
    <dbReference type="NCBI Taxonomy" id="127596"/>
    <lineage>
        <taxon>Eukaryota</taxon>
        <taxon>Fungi</taxon>
        <taxon>Dikarya</taxon>
        <taxon>Ascomycota</taxon>
        <taxon>Pezizomycotina</taxon>
        <taxon>Sordariomycetes</taxon>
        <taxon>Sordariomycetidae</taxon>
        <taxon>Diaporthales</taxon>
        <taxon>Diaporthaceae</taxon>
        <taxon>Diaporthe</taxon>
    </lineage>
</organism>
<dbReference type="PANTHER" id="PTHR43845:SF1">
    <property type="entry name" value="BLR5969 PROTEIN"/>
    <property type="match status" value="1"/>
</dbReference>
<protein>
    <submittedName>
        <fullName evidence="2">NRPS-like protein biosynthetic cluster</fullName>
    </submittedName>
</protein>
<feature type="domain" description="AMP-dependent synthetase/ligase" evidence="1">
    <location>
        <begin position="70"/>
        <end position="274"/>
    </location>
</feature>
<name>A0ABR3XAB7_9PEZI</name>
<dbReference type="EMBL" id="JAWRVE010000028">
    <property type="protein sequence ID" value="KAL1872681.1"/>
    <property type="molecule type" value="Genomic_DNA"/>
</dbReference>
<dbReference type="Gene3D" id="3.40.50.12780">
    <property type="entry name" value="N-terminal domain of ligase-like"/>
    <property type="match status" value="1"/>
</dbReference>
<dbReference type="PANTHER" id="PTHR43845">
    <property type="entry name" value="BLR5969 PROTEIN"/>
    <property type="match status" value="1"/>
</dbReference>
<comment type="caution">
    <text evidence="2">The sequence shown here is derived from an EMBL/GenBank/DDBJ whole genome shotgun (WGS) entry which is preliminary data.</text>
</comment>
<keyword evidence="3" id="KW-1185">Reference proteome</keyword>
<dbReference type="Proteomes" id="UP001583177">
    <property type="component" value="Unassembled WGS sequence"/>
</dbReference>
<reference evidence="2 3" key="1">
    <citation type="journal article" date="2024" name="IMA Fungus">
        <title>IMA Genome - F19 : A genome assembly and annotation guide to empower mycologists, including annotated draft genome sequences of Ceratocystis pirilliformis, Diaporthe australafricana, Fusarium ophioides, Paecilomyces lecythidis, and Sporothrix stenoceras.</title>
        <authorList>
            <person name="Aylward J."/>
            <person name="Wilson A.M."/>
            <person name="Visagie C.M."/>
            <person name="Spraker J."/>
            <person name="Barnes I."/>
            <person name="Buitendag C."/>
            <person name="Ceriani C."/>
            <person name="Del Mar Angel L."/>
            <person name="du Plessis D."/>
            <person name="Fuchs T."/>
            <person name="Gasser K."/>
            <person name="Kramer D."/>
            <person name="Li W."/>
            <person name="Munsamy K."/>
            <person name="Piso A."/>
            <person name="Price J.L."/>
            <person name="Sonnekus B."/>
            <person name="Thomas C."/>
            <person name="van der Nest A."/>
            <person name="van Dijk A."/>
            <person name="van Heerden A."/>
            <person name="van Vuuren N."/>
            <person name="Yilmaz N."/>
            <person name="Duong T.A."/>
            <person name="van der Merwe N.A."/>
            <person name="Wingfield M.J."/>
            <person name="Wingfield B.D."/>
        </authorList>
    </citation>
    <scope>NUCLEOTIDE SEQUENCE [LARGE SCALE GENOMIC DNA]</scope>
    <source>
        <strain evidence="2 3">CMW 18300</strain>
    </source>
</reference>
<gene>
    <name evidence="2" type="ORF">Daus18300_004227</name>
</gene>
<sequence length="428" mass="47870">MNKLSPEYVQDFLQYVRDHSEYYRSLWGSVPHGVNSLEDVPLTDLGTYWNAAKEGKLLTGALWSGSVFRTGGTTAEPKVVYLSRDEIDQSLPYTGNAFAHSGLIPGDRIANLFHIGGLYAGFAKMTMTLQHVHVPHVHLPITGNEPVPEIANFMRLFKATVVFSNVFTTCRVVDYLVEKGETIDSVRLILFAGETFYKDLRTSWLKAFPNMRARPLMYGAADGGLIGVPVPQPGAEDDDIKPTYRVSHPTMVLEILDDDGSVIREPGHKGRVVLTDVKRRLQPAVRYPMGDIAQWVDYDQGTFGLLGRETVALKVGSLFLSVPKLRALVARTLGDGFQDSFQLVLRRATGKNEVTFRFAASPENPEELTRALEQSLIAEFPKWGEYLGVGYIQPLKTEWVKVKDLVFTERSGKLKEIIEERFMENGAK</sequence>
<dbReference type="InterPro" id="IPR042099">
    <property type="entry name" value="ANL_N_sf"/>
</dbReference>
<dbReference type="Pfam" id="PF00501">
    <property type="entry name" value="AMP-binding"/>
    <property type="match status" value="1"/>
</dbReference>
<accession>A0ABR3XAB7</accession>
<evidence type="ECO:0000313" key="3">
    <source>
        <dbReference type="Proteomes" id="UP001583177"/>
    </source>
</evidence>
<evidence type="ECO:0000259" key="1">
    <source>
        <dbReference type="Pfam" id="PF00501"/>
    </source>
</evidence>
<evidence type="ECO:0000313" key="2">
    <source>
        <dbReference type="EMBL" id="KAL1872681.1"/>
    </source>
</evidence>